<dbReference type="Gene3D" id="3.40.1580.10">
    <property type="entry name" value="SMI1/KNR4-like"/>
    <property type="match status" value="1"/>
</dbReference>
<dbReference type="Pfam" id="PF09346">
    <property type="entry name" value="SMI1_KNR4"/>
    <property type="match status" value="1"/>
</dbReference>
<gene>
    <name evidence="2" type="ORF">ABM428_14645</name>
</gene>
<dbReference type="InterPro" id="IPR018958">
    <property type="entry name" value="Knr4/Smi1-like_dom"/>
</dbReference>
<reference evidence="2" key="1">
    <citation type="journal article" date="2020" name="Int. J. Syst. Evol. Microbiol.">
        <title>Notification of changes in taxonomic opinion previously published outside the IJSEM.</title>
        <authorList>
            <person name="Oren A."/>
            <person name="Garrity G."/>
        </authorList>
    </citation>
    <scope>NUCLEOTIDE SEQUENCE</scope>
    <source>
        <strain evidence="2">TCYB15</strain>
    </source>
</reference>
<sequence length="146" mass="16559">MRKPRKLTPSSLAPDTLDLLERVLDARLPEAYRDWLAMRNGQMPGNRVIKFLENGRETSTVLHYLYAVNSEHDYNDLWDYNSKYGEDLHPWYLSIGGDAFGNPIILALKGPNHGKVFFSDHEVPFDDGLYVIAPSFDAFLAGLTAD</sequence>
<dbReference type="AlphaFoldDB" id="A0AAU8C760"/>
<dbReference type="SUPFAM" id="SSF160631">
    <property type="entry name" value="SMI1/KNR4-like"/>
    <property type="match status" value="1"/>
</dbReference>
<protein>
    <submittedName>
        <fullName evidence="2">SMI1/KNR4 family protein</fullName>
    </submittedName>
</protein>
<dbReference type="KEGG" id="suly:ABM428_14645"/>
<evidence type="ECO:0000313" key="2">
    <source>
        <dbReference type="EMBL" id="XCF11879.1"/>
    </source>
</evidence>
<organism evidence="2">
    <name type="scientific">Sulfitobacter sp. TCYB15</name>
    <dbReference type="NCBI Taxonomy" id="3229275"/>
    <lineage>
        <taxon>Bacteria</taxon>
        <taxon>Pseudomonadati</taxon>
        <taxon>Pseudomonadota</taxon>
        <taxon>Alphaproteobacteria</taxon>
        <taxon>Rhodobacterales</taxon>
        <taxon>Roseobacteraceae</taxon>
        <taxon>Sulfitobacter</taxon>
    </lineage>
</organism>
<dbReference type="EMBL" id="CP159194">
    <property type="protein sequence ID" value="XCF11879.1"/>
    <property type="molecule type" value="Genomic_DNA"/>
</dbReference>
<reference evidence="2" key="2">
    <citation type="submission" date="2024-06" db="EMBL/GenBank/DDBJ databases">
        <authorList>
            <person name="Deng Y."/>
        </authorList>
    </citation>
    <scope>NUCLEOTIDE SEQUENCE</scope>
    <source>
        <strain evidence="2">TCYB15</strain>
        <plasmid evidence="2">pZYJ01</plasmid>
    </source>
</reference>
<name>A0AAU8C760_9RHOB</name>
<keyword evidence="2" id="KW-0614">Plasmid</keyword>
<proteinExistence type="predicted"/>
<feature type="domain" description="Knr4/Smi1-like" evidence="1">
    <location>
        <begin position="14"/>
        <end position="141"/>
    </location>
</feature>
<dbReference type="InterPro" id="IPR037883">
    <property type="entry name" value="Knr4/Smi1-like_sf"/>
</dbReference>
<dbReference type="RefSeq" id="WP_353628492.1">
    <property type="nucleotide sequence ID" value="NZ_CP159194.1"/>
</dbReference>
<geneLocation type="plasmid" evidence="2">
    <name>pZYJ01</name>
</geneLocation>
<accession>A0AAU8C760</accession>
<evidence type="ECO:0000259" key="1">
    <source>
        <dbReference type="Pfam" id="PF09346"/>
    </source>
</evidence>